<dbReference type="PANTHER" id="PTHR39289:SF1">
    <property type="entry name" value="L-ECTOINE SYNTHASE"/>
    <property type="match status" value="1"/>
</dbReference>
<evidence type="ECO:0000256" key="2">
    <source>
        <dbReference type="ARBA" id="ARBA00009637"/>
    </source>
</evidence>
<evidence type="ECO:0000256" key="3">
    <source>
        <dbReference type="ARBA" id="ARBA00013192"/>
    </source>
</evidence>
<dbReference type="Pfam" id="PF06339">
    <property type="entry name" value="Ectoine_synth"/>
    <property type="match status" value="1"/>
</dbReference>
<dbReference type="InterPro" id="IPR010462">
    <property type="entry name" value="Ectoine_synth"/>
</dbReference>
<dbReference type="EMBL" id="OCNJ01000016">
    <property type="protein sequence ID" value="SOE01093.1"/>
    <property type="molecule type" value="Genomic_DNA"/>
</dbReference>
<keyword evidence="10" id="KW-1185">Reference proteome</keyword>
<organism evidence="9 10">
    <name type="scientific">Caenispirillum bisanense</name>
    <dbReference type="NCBI Taxonomy" id="414052"/>
    <lineage>
        <taxon>Bacteria</taxon>
        <taxon>Pseudomonadati</taxon>
        <taxon>Pseudomonadota</taxon>
        <taxon>Alphaproteobacteria</taxon>
        <taxon>Rhodospirillales</taxon>
        <taxon>Novispirillaceae</taxon>
        <taxon>Caenispirillum</taxon>
    </lineage>
</organism>
<comment type="function">
    <text evidence="8">Catalyzes the circularization of gamma-N-acetyl-alpha,gamma-diaminobutyric acid (ADABA) to ectoine (1,4,5,6-tetrahydro-2-methyl-4-pyrimidine carboxylic acid), which is an excellent osmoprotectant.</text>
</comment>
<evidence type="ECO:0000313" key="9">
    <source>
        <dbReference type="EMBL" id="SOE01093.1"/>
    </source>
</evidence>
<dbReference type="InterPro" id="IPR011051">
    <property type="entry name" value="RmlC_Cupin_sf"/>
</dbReference>
<dbReference type="Proteomes" id="UP000219621">
    <property type="component" value="Unassembled WGS sequence"/>
</dbReference>
<dbReference type="EC" id="4.2.1.108" evidence="3 8"/>
<dbReference type="HAMAP" id="MF_01255">
    <property type="entry name" value="Ectoine_synth"/>
    <property type="match status" value="1"/>
</dbReference>
<comment type="similarity">
    <text evidence="2 8">Belongs to the ectoine synthase family.</text>
</comment>
<dbReference type="Gene3D" id="2.60.120.10">
    <property type="entry name" value="Jelly Rolls"/>
    <property type="match status" value="1"/>
</dbReference>
<protein>
    <recommendedName>
        <fullName evidence="4 8">L-ectoine synthase</fullName>
        <ecNumber evidence="3 8">4.2.1.108</ecNumber>
    </recommendedName>
    <alternativeName>
        <fullName evidence="6 8">N-acetyldiaminobutyrate dehydratase</fullName>
    </alternativeName>
</protein>
<dbReference type="CDD" id="cd06978">
    <property type="entry name" value="cupin_EctC"/>
    <property type="match status" value="1"/>
</dbReference>
<evidence type="ECO:0000256" key="4">
    <source>
        <dbReference type="ARBA" id="ARBA00019707"/>
    </source>
</evidence>
<evidence type="ECO:0000256" key="5">
    <source>
        <dbReference type="ARBA" id="ARBA00023239"/>
    </source>
</evidence>
<evidence type="ECO:0000256" key="7">
    <source>
        <dbReference type="ARBA" id="ARBA00048714"/>
    </source>
</evidence>
<dbReference type="GO" id="GO:0019491">
    <property type="term" value="P:ectoine biosynthetic process"/>
    <property type="evidence" value="ECO:0007669"/>
    <property type="project" value="UniProtKB-UniRule"/>
</dbReference>
<accession>A0A286GZZ2</accession>
<keyword evidence="5 8" id="KW-0456">Lyase</keyword>
<evidence type="ECO:0000256" key="8">
    <source>
        <dbReference type="HAMAP-Rule" id="MF_01255"/>
    </source>
</evidence>
<dbReference type="OrthoDB" id="9801830at2"/>
<evidence type="ECO:0000256" key="1">
    <source>
        <dbReference type="ARBA" id="ARBA00005181"/>
    </source>
</evidence>
<dbReference type="PANTHER" id="PTHR39289">
    <property type="match status" value="1"/>
</dbReference>
<gene>
    <name evidence="8" type="primary">ectC</name>
    <name evidence="9" type="ORF">SAMN05421508_11614</name>
</gene>
<comment type="catalytic activity">
    <reaction evidence="7 8">
        <text>(2S)-4-acetamido-2-aminobutanoate = L-ectoine + H2O</text>
        <dbReference type="Rhea" id="RHEA:17281"/>
        <dbReference type="ChEBI" id="CHEBI:15377"/>
        <dbReference type="ChEBI" id="CHEBI:58515"/>
        <dbReference type="ChEBI" id="CHEBI:58929"/>
        <dbReference type="EC" id="4.2.1.108"/>
    </reaction>
</comment>
<name>A0A286GZZ2_9PROT</name>
<dbReference type="InterPro" id="IPR014710">
    <property type="entry name" value="RmlC-like_jellyroll"/>
</dbReference>
<dbReference type="SUPFAM" id="SSF51182">
    <property type="entry name" value="RmlC-like cupins"/>
    <property type="match status" value="1"/>
</dbReference>
<proteinExistence type="inferred from homology"/>
<reference evidence="10" key="1">
    <citation type="submission" date="2017-09" db="EMBL/GenBank/DDBJ databases">
        <authorList>
            <person name="Varghese N."/>
            <person name="Submissions S."/>
        </authorList>
    </citation>
    <scope>NUCLEOTIDE SEQUENCE [LARGE SCALE GENOMIC DNA]</scope>
    <source>
        <strain evidence="10">USBA 140</strain>
    </source>
</reference>
<sequence>MIVRKLEDLIGTEAEVKADKGTWTSRRMLLRKDGMGFSFHDTLIHGGTETYIHYANHLEAVYCVGGKGEIEVIDSGEKFELHDGVMYALNGHERHWLRATETMRMICVFNPPLTGKEDHDENGVYPLITDEDDAAA</sequence>
<comment type="pathway">
    <text evidence="1 8">Amine and polyamine biosynthesis; ectoine biosynthesis; L-ectoine from L-aspartate 4-semialdehyde: step 3/3.</text>
</comment>
<dbReference type="GO" id="GO:0033990">
    <property type="term" value="F:ectoine synthase activity"/>
    <property type="evidence" value="ECO:0007669"/>
    <property type="project" value="UniProtKB-EC"/>
</dbReference>
<dbReference type="RefSeq" id="WP_097281500.1">
    <property type="nucleotide sequence ID" value="NZ_OCNJ01000016.1"/>
</dbReference>
<dbReference type="AlphaFoldDB" id="A0A286GZZ2"/>
<dbReference type="NCBIfam" id="NF009806">
    <property type="entry name" value="PRK13290.1"/>
    <property type="match status" value="1"/>
</dbReference>
<evidence type="ECO:0000313" key="10">
    <source>
        <dbReference type="Proteomes" id="UP000219621"/>
    </source>
</evidence>
<evidence type="ECO:0000256" key="6">
    <source>
        <dbReference type="ARBA" id="ARBA00033271"/>
    </source>
</evidence>
<dbReference type="UniPathway" id="UPA00067">
    <property type="reaction ID" value="UER00123"/>
</dbReference>